<comment type="pathway">
    <text evidence="7">Metabolic intermediate biosynthesis; chorismate biosynthesis; chorismate from D-erythrose 4-phosphate and phosphoenolpyruvate: step 5/7.</text>
</comment>
<dbReference type="GO" id="GO:0016301">
    <property type="term" value="F:kinase activity"/>
    <property type="evidence" value="ECO:0007669"/>
    <property type="project" value="UniProtKB-KW"/>
</dbReference>
<dbReference type="InterPro" id="IPR027417">
    <property type="entry name" value="P-loop_NTPase"/>
</dbReference>
<feature type="binding site" evidence="7">
    <location>
        <position position="14"/>
    </location>
    <ligand>
        <name>Mg(2+)</name>
        <dbReference type="ChEBI" id="CHEBI:18420"/>
    </ligand>
</feature>
<evidence type="ECO:0000256" key="6">
    <source>
        <dbReference type="ARBA" id="ARBA00023141"/>
    </source>
</evidence>
<keyword evidence="9" id="KW-1185">Reference proteome</keyword>
<dbReference type="Proteomes" id="UP001476807">
    <property type="component" value="Unassembled WGS sequence"/>
</dbReference>
<dbReference type="CDD" id="cd00464">
    <property type="entry name" value="SK"/>
    <property type="match status" value="1"/>
</dbReference>
<dbReference type="EC" id="2.7.1.71" evidence="7"/>
<dbReference type="PANTHER" id="PTHR21087:SF16">
    <property type="entry name" value="SHIKIMATE KINASE 1, CHLOROPLASTIC"/>
    <property type="match status" value="1"/>
</dbReference>
<evidence type="ECO:0000256" key="7">
    <source>
        <dbReference type="HAMAP-Rule" id="MF_00109"/>
    </source>
</evidence>
<evidence type="ECO:0000256" key="2">
    <source>
        <dbReference type="ARBA" id="ARBA00022679"/>
    </source>
</evidence>
<sequence length="168" mass="18609">MLIFLLGMMGSGKTTLGKELAEKLGYTFLDLDAVIEQKENRTIAEIFAAEGQERFRALERETLQTIVTNYKQAIVATGGGTPCFFDNMALMNTSGETVFLDVSVKDIAQRLSQSDLSTRPLLAGKTQSELISFLGKTLSERRRFYEQARHIVASPPYTINALLALLPL</sequence>
<comment type="catalytic activity">
    <reaction evidence="7">
        <text>shikimate + ATP = 3-phosphoshikimate + ADP + H(+)</text>
        <dbReference type="Rhea" id="RHEA:13121"/>
        <dbReference type="ChEBI" id="CHEBI:15378"/>
        <dbReference type="ChEBI" id="CHEBI:30616"/>
        <dbReference type="ChEBI" id="CHEBI:36208"/>
        <dbReference type="ChEBI" id="CHEBI:145989"/>
        <dbReference type="ChEBI" id="CHEBI:456216"/>
        <dbReference type="EC" id="2.7.1.71"/>
    </reaction>
</comment>
<dbReference type="RefSeq" id="WP_350411610.1">
    <property type="nucleotide sequence ID" value="NZ_JBEOKT010000005.1"/>
</dbReference>
<dbReference type="Pfam" id="PF01202">
    <property type="entry name" value="SKI"/>
    <property type="match status" value="1"/>
</dbReference>
<keyword evidence="7" id="KW-0460">Magnesium</keyword>
<evidence type="ECO:0000256" key="3">
    <source>
        <dbReference type="ARBA" id="ARBA00022741"/>
    </source>
</evidence>
<dbReference type="Gene3D" id="3.40.50.300">
    <property type="entry name" value="P-loop containing nucleotide triphosphate hydrolases"/>
    <property type="match status" value="1"/>
</dbReference>
<proteinExistence type="inferred from homology"/>
<evidence type="ECO:0000256" key="1">
    <source>
        <dbReference type="ARBA" id="ARBA00022605"/>
    </source>
</evidence>
<keyword evidence="2 7" id="KW-0808">Transferase</keyword>
<comment type="similarity">
    <text evidence="7">Belongs to the shikimate kinase family.</text>
</comment>
<feature type="binding site" evidence="7">
    <location>
        <position position="79"/>
    </location>
    <ligand>
        <name>substrate</name>
    </ligand>
</feature>
<keyword evidence="1 7" id="KW-0028">Amino-acid biosynthesis</keyword>
<comment type="function">
    <text evidence="7">Catalyzes the specific phosphorylation of the 3-hydroxyl group of shikimic acid using ATP as a cosubstrate.</text>
</comment>
<comment type="caution">
    <text evidence="8">The sequence shown here is derived from an EMBL/GenBank/DDBJ whole genome shotgun (WGS) entry which is preliminary data.</text>
</comment>
<keyword evidence="6 7" id="KW-0057">Aromatic amino acid biosynthesis</keyword>
<dbReference type="InterPro" id="IPR000623">
    <property type="entry name" value="Shikimate_kinase/TSH1"/>
</dbReference>
<evidence type="ECO:0000313" key="8">
    <source>
        <dbReference type="EMBL" id="MER2997221.1"/>
    </source>
</evidence>
<keyword evidence="7" id="KW-0479">Metal-binding</keyword>
<reference evidence="8 9" key="1">
    <citation type="submission" date="2024-06" db="EMBL/GenBank/DDBJ databases">
        <title>Pontibacter populi HYL7-15.</title>
        <authorList>
            <person name="Kim M.K."/>
        </authorList>
    </citation>
    <scope>NUCLEOTIDE SEQUENCE [LARGE SCALE GENOMIC DNA]</scope>
    <source>
        <strain evidence="8 9">HYL7-15</strain>
    </source>
</reference>
<gene>
    <name evidence="7" type="primary">aroK</name>
    <name evidence="8" type="ORF">ABS362_06665</name>
</gene>
<dbReference type="EMBL" id="JBEOKT010000005">
    <property type="protein sequence ID" value="MER2997221.1"/>
    <property type="molecule type" value="Genomic_DNA"/>
</dbReference>
<protein>
    <recommendedName>
        <fullName evidence="7">Shikimate kinase</fullName>
        <shortName evidence="7">SK</shortName>
        <ecNumber evidence="7">2.7.1.71</ecNumber>
    </recommendedName>
</protein>
<evidence type="ECO:0000313" key="9">
    <source>
        <dbReference type="Proteomes" id="UP001476807"/>
    </source>
</evidence>
<evidence type="ECO:0000256" key="4">
    <source>
        <dbReference type="ARBA" id="ARBA00022777"/>
    </source>
</evidence>
<dbReference type="PRINTS" id="PR01100">
    <property type="entry name" value="SHIKIMTKNASE"/>
</dbReference>
<comment type="caution">
    <text evidence="7">Lacks conserved residue(s) required for the propagation of feature annotation.</text>
</comment>
<organism evidence="8 9">
    <name type="scientific">Pontibacter populi</name>
    <dbReference type="NCBI Taxonomy" id="890055"/>
    <lineage>
        <taxon>Bacteria</taxon>
        <taxon>Pseudomonadati</taxon>
        <taxon>Bacteroidota</taxon>
        <taxon>Cytophagia</taxon>
        <taxon>Cytophagales</taxon>
        <taxon>Hymenobacteraceae</taxon>
        <taxon>Pontibacter</taxon>
    </lineage>
</organism>
<keyword evidence="5 7" id="KW-0067">ATP-binding</keyword>
<keyword evidence="3 7" id="KW-0547">Nucleotide-binding</keyword>
<comment type="subunit">
    <text evidence="7">Monomer.</text>
</comment>
<dbReference type="HAMAP" id="MF_00109">
    <property type="entry name" value="Shikimate_kinase"/>
    <property type="match status" value="1"/>
</dbReference>
<keyword evidence="7" id="KW-0963">Cytoplasm</keyword>
<comment type="subcellular location">
    <subcellularLocation>
        <location evidence="7">Cytoplasm</location>
    </subcellularLocation>
</comment>
<feature type="binding site" evidence="7">
    <location>
        <position position="119"/>
    </location>
    <ligand>
        <name>ATP</name>
        <dbReference type="ChEBI" id="CHEBI:30616"/>
    </ligand>
</feature>
<feature type="binding site" evidence="7">
    <location>
        <position position="32"/>
    </location>
    <ligand>
        <name>substrate</name>
    </ligand>
</feature>
<accession>A0ABV1RS69</accession>
<feature type="binding site" evidence="7">
    <location>
        <position position="56"/>
    </location>
    <ligand>
        <name>substrate</name>
    </ligand>
</feature>
<feature type="binding site" evidence="7">
    <location>
        <begin position="10"/>
        <end position="15"/>
    </location>
    <ligand>
        <name>ATP</name>
        <dbReference type="ChEBI" id="CHEBI:30616"/>
    </ligand>
</feature>
<dbReference type="SUPFAM" id="SSF52540">
    <property type="entry name" value="P-loop containing nucleoside triphosphate hydrolases"/>
    <property type="match status" value="1"/>
</dbReference>
<feature type="binding site" evidence="7">
    <location>
        <position position="141"/>
    </location>
    <ligand>
        <name>substrate</name>
    </ligand>
</feature>
<dbReference type="PANTHER" id="PTHR21087">
    <property type="entry name" value="SHIKIMATE KINASE"/>
    <property type="match status" value="1"/>
</dbReference>
<evidence type="ECO:0000256" key="5">
    <source>
        <dbReference type="ARBA" id="ARBA00022840"/>
    </source>
</evidence>
<comment type="cofactor">
    <cofactor evidence="7">
        <name>Mg(2+)</name>
        <dbReference type="ChEBI" id="CHEBI:18420"/>
    </cofactor>
    <text evidence="7">Binds 1 Mg(2+) ion per subunit.</text>
</comment>
<name>A0ABV1RS69_9BACT</name>
<keyword evidence="4 7" id="KW-0418">Kinase</keyword>
<dbReference type="InterPro" id="IPR031322">
    <property type="entry name" value="Shikimate/glucono_kinase"/>
</dbReference>